<keyword evidence="11" id="KW-0812">Transmembrane</keyword>
<evidence type="ECO:0000256" key="1">
    <source>
        <dbReference type="ARBA" id="ARBA00000971"/>
    </source>
</evidence>
<keyword evidence="5" id="KW-0732">Signal</keyword>
<evidence type="ECO:0000256" key="11">
    <source>
        <dbReference type="SAM" id="Phobius"/>
    </source>
</evidence>
<reference evidence="13 14" key="1">
    <citation type="submission" date="2019-07" db="EMBL/GenBank/DDBJ databases">
        <title>Whole genome shotgun sequence of Microvirga aerophila NBRC 106136.</title>
        <authorList>
            <person name="Hosoyama A."/>
            <person name="Uohara A."/>
            <person name="Ohji S."/>
            <person name="Ichikawa N."/>
        </authorList>
    </citation>
    <scope>NUCLEOTIDE SEQUENCE [LARGE SCALE GENOMIC DNA]</scope>
    <source>
        <strain evidence="13 14">NBRC 106136</strain>
    </source>
</reference>
<dbReference type="Proteomes" id="UP000321085">
    <property type="component" value="Unassembled WGS sequence"/>
</dbReference>
<evidence type="ECO:0000256" key="7">
    <source>
        <dbReference type="ARBA" id="ARBA00023235"/>
    </source>
</evidence>
<evidence type="ECO:0000256" key="3">
    <source>
        <dbReference type="ARBA" id="ARBA00013194"/>
    </source>
</evidence>
<dbReference type="EC" id="5.2.1.8" evidence="3"/>
<dbReference type="PROSITE" id="PS50198">
    <property type="entry name" value="PPIC_PPIASE_2"/>
    <property type="match status" value="1"/>
</dbReference>
<evidence type="ECO:0000256" key="9">
    <source>
        <dbReference type="ARBA" id="ARBA00031484"/>
    </source>
</evidence>
<dbReference type="InterPro" id="IPR046357">
    <property type="entry name" value="PPIase_dom_sf"/>
</dbReference>
<evidence type="ECO:0000313" key="14">
    <source>
        <dbReference type="Proteomes" id="UP000321085"/>
    </source>
</evidence>
<comment type="similarity">
    <text evidence="2">Belongs to the PpiC/parvulin rotamase family.</text>
</comment>
<proteinExistence type="inferred from homology"/>
<keyword evidence="14" id="KW-1185">Reference proteome</keyword>
<evidence type="ECO:0000256" key="6">
    <source>
        <dbReference type="ARBA" id="ARBA00023110"/>
    </source>
</evidence>
<evidence type="ECO:0000256" key="4">
    <source>
        <dbReference type="ARBA" id="ARBA00018370"/>
    </source>
</evidence>
<keyword evidence="11" id="KW-1133">Transmembrane helix</keyword>
<protein>
    <recommendedName>
        <fullName evidence="4">Parvulin-like PPIase</fullName>
        <ecNumber evidence="3">5.2.1.8</ecNumber>
    </recommendedName>
    <alternativeName>
        <fullName evidence="8">Peptidyl-prolyl cis-trans isomerase plp</fullName>
    </alternativeName>
    <alternativeName>
        <fullName evidence="9">Rotamase plp</fullName>
    </alternativeName>
</protein>
<dbReference type="PANTHER" id="PTHR47245:SF1">
    <property type="entry name" value="FOLDASE PROTEIN PRSA"/>
    <property type="match status" value="1"/>
</dbReference>
<evidence type="ECO:0000313" key="13">
    <source>
        <dbReference type="EMBL" id="GEO16296.1"/>
    </source>
</evidence>
<feature type="domain" description="PpiC" evidence="12">
    <location>
        <begin position="128"/>
        <end position="243"/>
    </location>
</feature>
<dbReference type="Pfam" id="PF13145">
    <property type="entry name" value="Rotamase_2"/>
    <property type="match status" value="1"/>
</dbReference>
<accession>A0A512BWG8</accession>
<keyword evidence="7 10" id="KW-0413">Isomerase</keyword>
<evidence type="ECO:0000259" key="12">
    <source>
        <dbReference type="PROSITE" id="PS50198"/>
    </source>
</evidence>
<keyword evidence="6 10" id="KW-0697">Rotamase</keyword>
<feature type="transmembrane region" description="Helical" evidence="11">
    <location>
        <begin position="21"/>
        <end position="39"/>
    </location>
</feature>
<dbReference type="SUPFAM" id="SSF54534">
    <property type="entry name" value="FKBP-like"/>
    <property type="match status" value="1"/>
</dbReference>
<evidence type="ECO:0000256" key="2">
    <source>
        <dbReference type="ARBA" id="ARBA00007656"/>
    </source>
</evidence>
<evidence type="ECO:0000256" key="8">
    <source>
        <dbReference type="ARBA" id="ARBA00030642"/>
    </source>
</evidence>
<dbReference type="EMBL" id="BJYU01000061">
    <property type="protein sequence ID" value="GEO16296.1"/>
    <property type="molecule type" value="Genomic_DNA"/>
</dbReference>
<dbReference type="Gene3D" id="3.10.50.40">
    <property type="match status" value="1"/>
</dbReference>
<dbReference type="InterPro" id="IPR050245">
    <property type="entry name" value="PrsA_foldase"/>
</dbReference>
<dbReference type="RefSeq" id="WP_147021923.1">
    <property type="nucleotide sequence ID" value="NZ_BJYU01000061.1"/>
</dbReference>
<name>A0A512BWG8_9HYPH</name>
<dbReference type="InterPro" id="IPR000297">
    <property type="entry name" value="PPIase_PpiC"/>
</dbReference>
<dbReference type="GO" id="GO:0003755">
    <property type="term" value="F:peptidyl-prolyl cis-trans isomerase activity"/>
    <property type="evidence" value="ECO:0007669"/>
    <property type="project" value="UniProtKB-KW"/>
</dbReference>
<dbReference type="PANTHER" id="PTHR47245">
    <property type="entry name" value="PEPTIDYLPROLYL ISOMERASE"/>
    <property type="match status" value="1"/>
</dbReference>
<dbReference type="AlphaFoldDB" id="A0A512BWG8"/>
<evidence type="ECO:0000256" key="10">
    <source>
        <dbReference type="PROSITE-ProRule" id="PRU00278"/>
    </source>
</evidence>
<gene>
    <name evidence="13" type="ORF">MAE02_39920</name>
</gene>
<organism evidence="13 14">
    <name type="scientific">Microvirga aerophila</name>
    <dbReference type="NCBI Taxonomy" id="670291"/>
    <lineage>
        <taxon>Bacteria</taxon>
        <taxon>Pseudomonadati</taxon>
        <taxon>Pseudomonadota</taxon>
        <taxon>Alphaproteobacteria</taxon>
        <taxon>Hyphomicrobiales</taxon>
        <taxon>Methylobacteriaceae</taxon>
        <taxon>Microvirga</taxon>
    </lineage>
</organism>
<evidence type="ECO:0000256" key="5">
    <source>
        <dbReference type="ARBA" id="ARBA00022729"/>
    </source>
</evidence>
<keyword evidence="11" id="KW-0472">Membrane</keyword>
<sequence>MMEAAKEQIPPRWTRRWLRDPLFHFMLAGVALFGFYRVLNPSADAPKEGRIVLTQDDLRPMTVAWMAQGRPAPAPEQVASLVEAKVREEILYREALALGLDRDDTIVKRRLAQKMDFLAEDAAALREPTRQELETWFREHSDSFASTPRVSFTHVYFSADRHGEGTREVAAKALETMPARSRQSTAGLGDPFMFQDFYGDRSPTQLAGVFGPAFAKALFEVKPGTWQGPIASGYGWHLVFVGAMTPSRVPAFEEVEGEVRAEWTAEQRARSKQTAFETMRARYTVILPDDGEAKP</sequence>
<comment type="caution">
    <text evidence="13">The sequence shown here is derived from an EMBL/GenBank/DDBJ whole genome shotgun (WGS) entry which is preliminary data.</text>
</comment>
<comment type="catalytic activity">
    <reaction evidence="1">
        <text>[protein]-peptidylproline (omega=180) = [protein]-peptidylproline (omega=0)</text>
        <dbReference type="Rhea" id="RHEA:16237"/>
        <dbReference type="Rhea" id="RHEA-COMP:10747"/>
        <dbReference type="Rhea" id="RHEA-COMP:10748"/>
        <dbReference type="ChEBI" id="CHEBI:83833"/>
        <dbReference type="ChEBI" id="CHEBI:83834"/>
        <dbReference type="EC" id="5.2.1.8"/>
    </reaction>
</comment>